<organism evidence="2 3">
    <name type="scientific">Tychonema bourrellyi FEM_GT703</name>
    <dbReference type="NCBI Taxonomy" id="2040638"/>
    <lineage>
        <taxon>Bacteria</taxon>
        <taxon>Bacillati</taxon>
        <taxon>Cyanobacteriota</taxon>
        <taxon>Cyanophyceae</taxon>
        <taxon>Oscillatoriophycideae</taxon>
        <taxon>Oscillatoriales</taxon>
        <taxon>Microcoleaceae</taxon>
        <taxon>Tychonema</taxon>
    </lineage>
</organism>
<comment type="caution">
    <text evidence="2">The sequence shown here is derived from an EMBL/GenBank/DDBJ whole genome shotgun (WGS) entry which is preliminary data.</text>
</comment>
<protein>
    <submittedName>
        <fullName evidence="2">Uncharacterized protein</fullName>
    </submittedName>
</protein>
<dbReference type="EMBL" id="NXIB02000016">
    <property type="protein sequence ID" value="PHX56606.1"/>
    <property type="molecule type" value="Genomic_DNA"/>
</dbReference>
<proteinExistence type="predicted"/>
<keyword evidence="3" id="KW-1185">Reference proteome</keyword>
<gene>
    <name evidence="2" type="ORF">CP500_004530</name>
</gene>
<keyword evidence="1" id="KW-1133">Transmembrane helix</keyword>
<sequence length="72" mass="8401">MIVIGYFLIASIVLLVWFHRFWNDTSTSKKDLISWVALLFLPLFWPLVLPFSLLQINSKKPEVEADQYDGES</sequence>
<feature type="transmembrane region" description="Helical" evidence="1">
    <location>
        <begin position="35"/>
        <end position="56"/>
    </location>
</feature>
<dbReference type="AlphaFoldDB" id="A0A2G4F4D2"/>
<keyword evidence="1" id="KW-0472">Membrane</keyword>
<evidence type="ECO:0000313" key="3">
    <source>
        <dbReference type="Proteomes" id="UP000226442"/>
    </source>
</evidence>
<evidence type="ECO:0000313" key="2">
    <source>
        <dbReference type="EMBL" id="PHX56606.1"/>
    </source>
</evidence>
<reference evidence="2" key="1">
    <citation type="submission" date="2017-10" db="EMBL/GenBank/DDBJ databases">
        <title>Draft genome sequence of the planktic cyanobacteria Tychonema bourrellyi isolated from alpine lentic freshwater.</title>
        <authorList>
            <person name="Tett A."/>
            <person name="Armanini F."/>
            <person name="Asnicar F."/>
            <person name="Boscaini A."/>
            <person name="Pasolli E."/>
            <person name="Zolfo M."/>
            <person name="Donati C."/>
            <person name="Salmaso N."/>
            <person name="Segata N."/>
        </authorList>
    </citation>
    <scope>NUCLEOTIDE SEQUENCE</scope>
    <source>
        <strain evidence="2">FEM_GT703</strain>
    </source>
</reference>
<feature type="transmembrane region" description="Helical" evidence="1">
    <location>
        <begin position="6"/>
        <end position="23"/>
    </location>
</feature>
<dbReference type="OrthoDB" id="463949at2"/>
<accession>A0A2G4F4D2</accession>
<evidence type="ECO:0000256" key="1">
    <source>
        <dbReference type="SAM" id="Phobius"/>
    </source>
</evidence>
<keyword evidence="1" id="KW-0812">Transmembrane</keyword>
<dbReference type="Proteomes" id="UP000226442">
    <property type="component" value="Unassembled WGS sequence"/>
</dbReference>
<name>A0A2G4F4D2_9CYAN</name>